<organism evidence="2 3">
    <name type="scientific">Haloterrigena gelatinilytica</name>
    <dbReference type="NCBI Taxonomy" id="2741724"/>
    <lineage>
        <taxon>Archaea</taxon>
        <taxon>Methanobacteriati</taxon>
        <taxon>Methanobacteriota</taxon>
        <taxon>Stenosarchaea group</taxon>
        <taxon>Halobacteria</taxon>
        <taxon>Halobacteriales</taxon>
        <taxon>Natrialbaceae</taxon>
        <taxon>Haloterrigena</taxon>
    </lineage>
</organism>
<dbReference type="RefSeq" id="WP_174702491.1">
    <property type="nucleotide sequence ID" value="NZ_JABURA010000001.1"/>
</dbReference>
<protein>
    <recommendedName>
        <fullName evidence="4">CopG family transcriptional regulator</fullName>
    </recommendedName>
</protein>
<dbReference type="EMBL" id="JABURA010000001">
    <property type="protein sequence ID" value="NUB92396.1"/>
    <property type="molecule type" value="Genomic_DNA"/>
</dbReference>
<accession>A0A8J8KGC0</accession>
<evidence type="ECO:0000313" key="2">
    <source>
        <dbReference type="EMBL" id="NUB92396.1"/>
    </source>
</evidence>
<evidence type="ECO:0008006" key="4">
    <source>
        <dbReference type="Google" id="ProtNLM"/>
    </source>
</evidence>
<feature type="compositionally biased region" description="Basic and acidic residues" evidence="1">
    <location>
        <begin position="266"/>
        <end position="292"/>
    </location>
</feature>
<reference evidence="2" key="1">
    <citation type="submission" date="2020-06" db="EMBL/GenBank/DDBJ databases">
        <title>Haloterrigena sp. nov., an extremely halophilic archaeon isolated from a saline sediment.</title>
        <authorList>
            <person name="Liu B.-B."/>
        </authorList>
    </citation>
    <scope>NUCLEOTIDE SEQUENCE</scope>
    <source>
        <strain evidence="2">SYSU A121-1</strain>
    </source>
</reference>
<evidence type="ECO:0000256" key="1">
    <source>
        <dbReference type="SAM" id="MobiDB-lite"/>
    </source>
</evidence>
<gene>
    <name evidence="2" type="ORF">HT576_15375</name>
</gene>
<comment type="caution">
    <text evidence="2">The sequence shown here is derived from an EMBL/GenBank/DDBJ whole genome shotgun (WGS) entry which is preliminary data.</text>
</comment>
<dbReference type="AlphaFoldDB" id="A0A8J8KGC0"/>
<name>A0A8J8KGC0_9EURY</name>
<dbReference type="Proteomes" id="UP000728647">
    <property type="component" value="Unassembled WGS sequence"/>
</dbReference>
<sequence length="309" mass="33556">MSSEDDGGISFAPPGEVDDWLAREASRRGESRDDVCRRLVTAAHAVATDDDIEPSDLDDLTAVQGRIDAQRDEFTELLEDVRSRVVQVKRETDAKAPADHDHADHVGEDEFAAVREELATLEATVDDGFENFETVLESLADETAALDDRTTALANAVLDLRDRRDAVAERERRRAAADRLKRAANRLGIRTAVCDACDAAVDLALLTEPACPHCSTAITDVAEKTSFFGSHTLVTGEPPALEGRVDDGASSPSSEEPIFDALEADPPDRDEVRDRTERNGADREDEGNERADGPSAAAVLDFDSEETVR</sequence>
<feature type="region of interest" description="Disordered" evidence="1">
    <location>
        <begin position="1"/>
        <end position="33"/>
    </location>
</feature>
<dbReference type="OrthoDB" id="178000at2157"/>
<feature type="region of interest" description="Disordered" evidence="1">
    <location>
        <begin position="231"/>
        <end position="309"/>
    </location>
</feature>
<evidence type="ECO:0000313" key="3">
    <source>
        <dbReference type="Proteomes" id="UP000728647"/>
    </source>
</evidence>
<proteinExistence type="predicted"/>
<feature type="compositionally biased region" description="Basic and acidic residues" evidence="1">
    <location>
        <begin position="20"/>
        <end position="33"/>
    </location>
</feature>